<evidence type="ECO:0000313" key="7">
    <source>
        <dbReference type="EMBL" id="QDU95356.1"/>
    </source>
</evidence>
<dbReference type="GO" id="GO:0009055">
    <property type="term" value="F:electron transfer activity"/>
    <property type="evidence" value="ECO:0007669"/>
    <property type="project" value="InterPro"/>
</dbReference>
<name>A0A518DU49_9BACT</name>
<keyword evidence="8" id="KW-1185">Reference proteome</keyword>
<keyword evidence="1 4" id="KW-0349">Heme</keyword>
<evidence type="ECO:0000256" key="1">
    <source>
        <dbReference type="ARBA" id="ARBA00022617"/>
    </source>
</evidence>
<evidence type="ECO:0000259" key="6">
    <source>
        <dbReference type="PROSITE" id="PS51007"/>
    </source>
</evidence>
<keyword evidence="2 4" id="KW-0479">Metal-binding</keyword>
<dbReference type="Pfam" id="PF23500">
    <property type="entry name" value="DUF7133"/>
    <property type="match status" value="1"/>
</dbReference>
<dbReference type="Gene3D" id="1.10.760.10">
    <property type="entry name" value="Cytochrome c-like domain"/>
    <property type="match status" value="1"/>
</dbReference>
<proteinExistence type="predicted"/>
<dbReference type="KEGG" id="lcre:Pla8534_31710"/>
<dbReference type="InterPro" id="IPR009056">
    <property type="entry name" value="Cyt_c-like_dom"/>
</dbReference>
<dbReference type="InterPro" id="IPR011042">
    <property type="entry name" value="6-blade_b-propeller_TolB-like"/>
</dbReference>
<sequence length="990" mass="110052" precursor="true">MMRTAILFLGLMLSLGSATLAAESQPPHWIWSDVASHTPGTIAFRREFPVEKRIKTATLRTAAAYAELQLSLNGERLPDAEPYADPYEVDVAPLLHSGQNSLLLKANPVEGPSAFFFTLTLVDSDGVVTMIRSDAECLYRTSAASDWRPAADLGVIDPLIWGGPDVEVSAIEDYTQWKRALGESPQADPASFLTRDGFRVELVKAATAEEGSWVGLTFDPQGRLIVAREDQGLLRMTLNKKGRVVKVETINDKLMECRGLLFAFGDLYVNANGSKALYRLRDTNGDDQFDEVRLQHFTAGNTGHGRNDLALGPDNMIYAIHGDSVELPRDFVDYLSPFREHSRGETTREGYVYRTDREGKKWELVTAGLRNPFGIAFNRDGQMFTYDADAEFDMGSPWYRPTRVNHLVVGGDYGWRGVTGTWPPYYPNHPDNGPPTLDVGKGSPTGVQFGDKSSFPPEYQQAMYALDWAYGRIVAVHMQPQGASYAARPATFLQGRPLNVTNLDFGPDGAMYIATGGRKTQSGVYRVRYIGKPQPADPPTVQQQAVAKFGRFSRGLREELERLPTPSARSIELLWPHLASADPSRRYAARIALERQPLELWQAQALEEQEPTSALACCLALARSGDPIVQALVLQRLNLIDLSSLSVSQQEAALYAYQLCLASDDRPGEEPPKPVLVATHDPVLRRSIRQRLEPLYPARNPRLNQRLSMLLAELQSEELVARTLQLLARTNDQAEQMHYLFVLRNASQGWTPTSRRDYFEALRQMDFFVGGEGMPNFQKKIREDAVAALNDSERDALGDLLLPQAAEEPAPAAPREVVKRWTSELLQPLLAEANGPRNFEQGKAMFAAASCIRCHRMGLTGHPIGPDLTSVARRFTRRDMLESILKPSAAIAENYQTVRVVTTDGKSYVGRVAPGGDYRAPELRLALDPQAPDKVVEILKSEIETFEVSPLSWMPERLLDTLTAEQILDLLAWLESGGDPQHPVYQGRRP</sequence>
<dbReference type="NCBIfam" id="TIGR02603">
    <property type="entry name" value="CxxCH_TIGR02603"/>
    <property type="match status" value="1"/>
</dbReference>
<dbReference type="InterPro" id="IPR013427">
    <property type="entry name" value="Haem-bd_dom_put"/>
</dbReference>
<gene>
    <name evidence="7" type="ORF">Pla8534_31710</name>
</gene>
<feature type="signal peptide" evidence="5">
    <location>
        <begin position="1"/>
        <end position="21"/>
    </location>
</feature>
<dbReference type="PROSITE" id="PS51007">
    <property type="entry name" value="CYTC"/>
    <property type="match status" value="1"/>
</dbReference>
<evidence type="ECO:0000256" key="2">
    <source>
        <dbReference type="ARBA" id="ARBA00022723"/>
    </source>
</evidence>
<dbReference type="InterPro" id="IPR055557">
    <property type="entry name" value="DUF7133"/>
</dbReference>
<dbReference type="GO" id="GO:0046872">
    <property type="term" value="F:metal ion binding"/>
    <property type="evidence" value="ECO:0007669"/>
    <property type="project" value="UniProtKB-KW"/>
</dbReference>
<dbReference type="GO" id="GO:0020037">
    <property type="term" value="F:heme binding"/>
    <property type="evidence" value="ECO:0007669"/>
    <property type="project" value="InterPro"/>
</dbReference>
<dbReference type="SUPFAM" id="SSF46626">
    <property type="entry name" value="Cytochrome c"/>
    <property type="match status" value="1"/>
</dbReference>
<dbReference type="InterPro" id="IPR011041">
    <property type="entry name" value="Quinoprot_gluc/sorb_DH_b-prop"/>
</dbReference>
<dbReference type="Gene3D" id="2.120.10.30">
    <property type="entry name" value="TolB, C-terminal domain"/>
    <property type="match status" value="1"/>
</dbReference>
<accession>A0A518DU49</accession>
<dbReference type="Pfam" id="PF00034">
    <property type="entry name" value="Cytochrom_C"/>
    <property type="match status" value="1"/>
</dbReference>
<protein>
    <submittedName>
        <fullName evidence="7">Cytochrome c</fullName>
    </submittedName>
</protein>
<feature type="domain" description="Cytochrome c" evidence="6">
    <location>
        <begin position="837"/>
        <end position="978"/>
    </location>
</feature>
<organism evidence="7 8">
    <name type="scientific">Lignipirellula cremea</name>
    <dbReference type="NCBI Taxonomy" id="2528010"/>
    <lineage>
        <taxon>Bacteria</taxon>
        <taxon>Pseudomonadati</taxon>
        <taxon>Planctomycetota</taxon>
        <taxon>Planctomycetia</taxon>
        <taxon>Pirellulales</taxon>
        <taxon>Pirellulaceae</taxon>
        <taxon>Lignipirellula</taxon>
    </lineage>
</organism>
<dbReference type="PANTHER" id="PTHR33546:SF1">
    <property type="entry name" value="LARGE, MULTIFUNCTIONAL SECRETED PROTEIN"/>
    <property type="match status" value="1"/>
</dbReference>
<dbReference type="PANTHER" id="PTHR33546">
    <property type="entry name" value="LARGE, MULTIFUNCTIONAL SECRETED PROTEIN-RELATED"/>
    <property type="match status" value="1"/>
</dbReference>
<dbReference type="InterPro" id="IPR008979">
    <property type="entry name" value="Galactose-bd-like_sf"/>
</dbReference>
<dbReference type="Gene3D" id="2.60.120.260">
    <property type="entry name" value="Galactose-binding domain-like"/>
    <property type="match status" value="1"/>
</dbReference>
<dbReference type="AlphaFoldDB" id="A0A518DU49"/>
<dbReference type="Proteomes" id="UP000317648">
    <property type="component" value="Chromosome"/>
</dbReference>
<reference evidence="7 8" key="1">
    <citation type="submission" date="2019-02" db="EMBL/GenBank/DDBJ databases">
        <title>Deep-cultivation of Planctomycetes and their phenomic and genomic characterization uncovers novel biology.</title>
        <authorList>
            <person name="Wiegand S."/>
            <person name="Jogler M."/>
            <person name="Boedeker C."/>
            <person name="Pinto D."/>
            <person name="Vollmers J."/>
            <person name="Rivas-Marin E."/>
            <person name="Kohn T."/>
            <person name="Peeters S.H."/>
            <person name="Heuer A."/>
            <person name="Rast P."/>
            <person name="Oberbeckmann S."/>
            <person name="Bunk B."/>
            <person name="Jeske O."/>
            <person name="Meyerdierks A."/>
            <person name="Storesund J.E."/>
            <person name="Kallscheuer N."/>
            <person name="Luecker S."/>
            <person name="Lage O.M."/>
            <person name="Pohl T."/>
            <person name="Merkel B.J."/>
            <person name="Hornburger P."/>
            <person name="Mueller R.-W."/>
            <person name="Bruemmer F."/>
            <person name="Labrenz M."/>
            <person name="Spormann A.M."/>
            <person name="Op den Camp H."/>
            <person name="Overmann J."/>
            <person name="Amann R."/>
            <person name="Jetten M.S.M."/>
            <person name="Mascher T."/>
            <person name="Medema M.H."/>
            <person name="Devos D.P."/>
            <person name="Kaster A.-K."/>
            <person name="Ovreas L."/>
            <person name="Rohde M."/>
            <person name="Galperin M.Y."/>
            <person name="Jogler C."/>
        </authorList>
    </citation>
    <scope>NUCLEOTIDE SEQUENCE [LARGE SCALE GENOMIC DNA]</scope>
    <source>
        <strain evidence="7 8">Pla85_3_4</strain>
    </source>
</reference>
<dbReference type="SUPFAM" id="SSF49785">
    <property type="entry name" value="Galactose-binding domain-like"/>
    <property type="match status" value="1"/>
</dbReference>
<evidence type="ECO:0000256" key="5">
    <source>
        <dbReference type="SAM" id="SignalP"/>
    </source>
</evidence>
<dbReference type="RefSeq" id="WP_197443321.1">
    <property type="nucleotide sequence ID" value="NZ_CP036433.1"/>
</dbReference>
<evidence type="ECO:0000256" key="4">
    <source>
        <dbReference type="PROSITE-ProRule" id="PRU00433"/>
    </source>
</evidence>
<feature type="chain" id="PRO_5021790601" evidence="5">
    <location>
        <begin position="22"/>
        <end position="990"/>
    </location>
</feature>
<evidence type="ECO:0000313" key="8">
    <source>
        <dbReference type="Proteomes" id="UP000317648"/>
    </source>
</evidence>
<dbReference type="InterPro" id="IPR036909">
    <property type="entry name" value="Cyt_c-like_dom_sf"/>
</dbReference>
<dbReference type="SUPFAM" id="SSF50952">
    <property type="entry name" value="Soluble quinoprotein glucose dehydrogenase"/>
    <property type="match status" value="1"/>
</dbReference>
<evidence type="ECO:0000256" key="3">
    <source>
        <dbReference type="ARBA" id="ARBA00023004"/>
    </source>
</evidence>
<keyword evidence="3 4" id="KW-0408">Iron</keyword>
<keyword evidence="5" id="KW-0732">Signal</keyword>
<dbReference type="EMBL" id="CP036433">
    <property type="protein sequence ID" value="QDU95356.1"/>
    <property type="molecule type" value="Genomic_DNA"/>
</dbReference>